<dbReference type="PANTHER" id="PTHR23081">
    <property type="entry name" value="RNA POLYMERASE II CTD PHOSPHATASE"/>
    <property type="match status" value="1"/>
</dbReference>
<dbReference type="SUPFAM" id="SSF52113">
    <property type="entry name" value="BRCT domain"/>
    <property type="match status" value="1"/>
</dbReference>
<comment type="catalytic activity">
    <reaction evidence="4 6">
        <text>O-phospho-L-seryl-[protein] + H2O = L-seryl-[protein] + phosphate</text>
        <dbReference type="Rhea" id="RHEA:20629"/>
        <dbReference type="Rhea" id="RHEA-COMP:9863"/>
        <dbReference type="Rhea" id="RHEA-COMP:11604"/>
        <dbReference type="ChEBI" id="CHEBI:15377"/>
        <dbReference type="ChEBI" id="CHEBI:29999"/>
        <dbReference type="ChEBI" id="CHEBI:43474"/>
        <dbReference type="ChEBI" id="CHEBI:83421"/>
        <dbReference type="EC" id="3.1.3.16"/>
    </reaction>
</comment>
<gene>
    <name evidence="10" type="primary">fcp1</name>
    <name evidence="10" type="ORF">GLX27_000401</name>
</gene>
<keyword evidence="11" id="KW-1185">Reference proteome</keyword>
<dbReference type="Pfam" id="PF12738">
    <property type="entry name" value="PTCB-BRCT"/>
    <property type="match status" value="1"/>
</dbReference>
<dbReference type="InterPro" id="IPR001357">
    <property type="entry name" value="BRCT_dom"/>
</dbReference>
<dbReference type="InterPro" id="IPR039189">
    <property type="entry name" value="Fcp1"/>
</dbReference>
<keyword evidence="3 6" id="KW-0539">Nucleus</keyword>
<evidence type="ECO:0000256" key="3">
    <source>
        <dbReference type="ARBA" id="ARBA00023242"/>
    </source>
</evidence>
<dbReference type="SUPFAM" id="SSF56784">
    <property type="entry name" value="HAD-like"/>
    <property type="match status" value="1"/>
</dbReference>
<dbReference type="Proteomes" id="UP000818624">
    <property type="component" value="Chromosome 1"/>
</dbReference>
<feature type="compositionally biased region" description="Low complexity" evidence="7">
    <location>
        <begin position="251"/>
        <end position="271"/>
    </location>
</feature>
<evidence type="ECO:0000256" key="6">
    <source>
        <dbReference type="RuleBase" id="RU366066"/>
    </source>
</evidence>
<feature type="domain" description="BRCT" evidence="8">
    <location>
        <begin position="355"/>
        <end position="448"/>
    </location>
</feature>
<dbReference type="Gene3D" id="3.40.50.1000">
    <property type="entry name" value="HAD superfamily/HAD-like"/>
    <property type="match status" value="1"/>
</dbReference>
<feature type="region of interest" description="Disordered" evidence="7">
    <location>
        <begin position="250"/>
        <end position="277"/>
    </location>
</feature>
<dbReference type="PANTHER" id="PTHR23081:SF36">
    <property type="entry name" value="RNA POLYMERASE II SUBUNIT A C-TERMINAL DOMAIN PHOSPHATASE"/>
    <property type="match status" value="1"/>
</dbReference>
<dbReference type="GO" id="GO:0004722">
    <property type="term" value="F:protein serine/threonine phosphatase activity"/>
    <property type="evidence" value="ECO:0007669"/>
    <property type="project" value="UniProtKB-EC"/>
</dbReference>
<comment type="catalytic activity">
    <reaction evidence="5 6">
        <text>O-phospho-L-threonyl-[protein] + H2O = L-threonyl-[protein] + phosphate</text>
        <dbReference type="Rhea" id="RHEA:47004"/>
        <dbReference type="Rhea" id="RHEA-COMP:11060"/>
        <dbReference type="Rhea" id="RHEA-COMP:11605"/>
        <dbReference type="ChEBI" id="CHEBI:15377"/>
        <dbReference type="ChEBI" id="CHEBI:30013"/>
        <dbReference type="ChEBI" id="CHEBI:43474"/>
        <dbReference type="ChEBI" id="CHEBI:61977"/>
        <dbReference type="EC" id="3.1.3.16"/>
    </reaction>
</comment>
<dbReference type="EC" id="3.1.3.16" evidence="6"/>
<feature type="compositionally biased region" description="Low complexity" evidence="7">
    <location>
        <begin position="569"/>
        <end position="580"/>
    </location>
</feature>
<proteinExistence type="predicted"/>
<evidence type="ECO:0000256" key="5">
    <source>
        <dbReference type="ARBA" id="ARBA00048336"/>
    </source>
</evidence>
<keyword evidence="2 6" id="KW-0378">Hydrolase</keyword>
<evidence type="ECO:0000256" key="7">
    <source>
        <dbReference type="SAM" id="MobiDB-lite"/>
    </source>
</evidence>
<reference evidence="10 11" key="1">
    <citation type="journal article" date="2020" name="Elife">
        <title>Loss of centromere function drives karyotype evolution in closely related Malassezia species.</title>
        <authorList>
            <person name="Sankaranarayanan S.R."/>
            <person name="Ianiri G."/>
            <person name="Coelho M.A."/>
            <person name="Reza M.H."/>
            <person name="Thimmappa B.C."/>
            <person name="Ganguly P."/>
            <person name="Vadnala R.N."/>
            <person name="Sun S."/>
            <person name="Siddharthan R."/>
            <person name="Tellgren-Roth C."/>
            <person name="Dawson T.L."/>
            <person name="Heitman J."/>
            <person name="Sanyal K."/>
        </authorList>
    </citation>
    <scope>NUCLEOTIDE SEQUENCE [LARGE SCALE GENOMIC DNA]</scope>
    <source>
        <strain evidence="10">CBS14141</strain>
    </source>
</reference>
<evidence type="ECO:0000259" key="8">
    <source>
        <dbReference type="PROSITE" id="PS50172"/>
    </source>
</evidence>
<evidence type="ECO:0000313" key="11">
    <source>
        <dbReference type="Proteomes" id="UP000818624"/>
    </source>
</evidence>
<dbReference type="InterPro" id="IPR011947">
    <property type="entry name" value="FCP1_euk"/>
</dbReference>
<dbReference type="EMBL" id="CP046234">
    <property type="protein sequence ID" value="WFD45777.1"/>
    <property type="molecule type" value="Genomic_DNA"/>
</dbReference>
<dbReference type="InterPro" id="IPR023214">
    <property type="entry name" value="HAD_sf"/>
</dbReference>
<dbReference type="NCBIfam" id="TIGR02250">
    <property type="entry name" value="FCP1_euk"/>
    <property type="match status" value="1"/>
</dbReference>
<dbReference type="SMART" id="SM00577">
    <property type="entry name" value="CPDc"/>
    <property type="match status" value="1"/>
</dbReference>
<comment type="function">
    <text evidence="6">This promotes the activity of RNA polymerase II.</text>
</comment>
<dbReference type="CDD" id="cd07521">
    <property type="entry name" value="HAD_FCP1-like"/>
    <property type="match status" value="1"/>
</dbReference>
<dbReference type="InterPro" id="IPR004274">
    <property type="entry name" value="FCP1_dom"/>
</dbReference>
<evidence type="ECO:0000313" key="10">
    <source>
        <dbReference type="EMBL" id="WFD45777.1"/>
    </source>
</evidence>
<dbReference type="Gene3D" id="1.10.287.10">
    <property type="entry name" value="S15/NS1, RNA-binding"/>
    <property type="match status" value="1"/>
</dbReference>
<organism evidence="10 11">
    <name type="scientific">Malassezia furfur</name>
    <name type="common">Pityriasis versicolor infection agent</name>
    <name type="synonym">Pityrosporum furfur</name>
    <dbReference type="NCBI Taxonomy" id="55194"/>
    <lineage>
        <taxon>Eukaryota</taxon>
        <taxon>Fungi</taxon>
        <taxon>Dikarya</taxon>
        <taxon>Basidiomycota</taxon>
        <taxon>Ustilaginomycotina</taxon>
        <taxon>Malasseziomycetes</taxon>
        <taxon>Malasseziales</taxon>
        <taxon>Malasseziaceae</taxon>
        <taxon>Malassezia</taxon>
    </lineage>
</organism>
<evidence type="ECO:0000256" key="2">
    <source>
        <dbReference type="ARBA" id="ARBA00022801"/>
    </source>
</evidence>
<feature type="compositionally biased region" description="Basic and acidic residues" evidence="7">
    <location>
        <begin position="584"/>
        <end position="599"/>
    </location>
</feature>
<evidence type="ECO:0000256" key="4">
    <source>
        <dbReference type="ARBA" id="ARBA00047761"/>
    </source>
</evidence>
<name>A0ABY8EJ66_MALFU</name>
<feature type="domain" description="FCP1 homology" evidence="9">
    <location>
        <begin position="58"/>
        <end position="256"/>
    </location>
</feature>
<dbReference type="SMART" id="SM00292">
    <property type="entry name" value="BRCT"/>
    <property type="match status" value="1"/>
</dbReference>
<comment type="subcellular location">
    <subcellularLocation>
        <location evidence="1 6">Nucleus</location>
    </subcellularLocation>
</comment>
<dbReference type="PROSITE" id="PS50969">
    <property type="entry name" value="FCP1"/>
    <property type="match status" value="1"/>
</dbReference>
<feature type="region of interest" description="Disordered" evidence="7">
    <location>
        <begin position="501"/>
        <end position="622"/>
    </location>
</feature>
<feature type="compositionally biased region" description="Basic and acidic residues" evidence="7">
    <location>
        <begin position="609"/>
        <end position="622"/>
    </location>
</feature>
<dbReference type="PROSITE" id="PS50172">
    <property type="entry name" value="BRCT"/>
    <property type="match status" value="1"/>
</dbReference>
<accession>A0ABY8EJ66</accession>
<dbReference type="Pfam" id="PF03031">
    <property type="entry name" value="NIF"/>
    <property type="match status" value="1"/>
</dbReference>
<dbReference type="CDD" id="cd17729">
    <property type="entry name" value="BRCT_CTDP1"/>
    <property type="match status" value="1"/>
</dbReference>
<evidence type="ECO:0000259" key="9">
    <source>
        <dbReference type="PROSITE" id="PS50969"/>
    </source>
</evidence>
<dbReference type="InterPro" id="IPR036412">
    <property type="entry name" value="HAD-like_sf"/>
</dbReference>
<dbReference type="InterPro" id="IPR036420">
    <property type="entry name" value="BRCT_dom_sf"/>
</dbReference>
<protein>
    <recommendedName>
        <fullName evidence="6">RNA polymerase II subunit A C-terminal domain phosphatase</fullName>
        <ecNumber evidence="6">3.1.3.16</ecNumber>
    </recommendedName>
</protein>
<sequence>MECDHPIQVGGLCAVCGKEIDEESFGEQTYATLHSSASVKVSRAEAERIDRESTTRLLEERKLALIVDLDQTIIHVTVDPTVREWAQDVTNPNWEALSDIVAFQLGADGKTVSHAPEALHKDDAKSFATGGDEDGCWYFVKLRPQLTSFLAALAAKFELHVYTMGTRSYADCICRIVDPTGKLFGARILSRDENESMAQKSLARLFPVNTSMVVIIDDRADVWSWSPNLIKVEPYEFFVGIGDINAGHLGPSAPSSTAPAPEKEASAPLAEQQRQTIHEQVDTRPLARLQEEKNAVQDDGKPAAAAAPVQQQAVLHNDDTNLELIQSLLEQIHDEWYRAHDAHQDVDVKDIITRMKCTVLQGCVLAFSGLIPLNEQPESSAIWTAAEEFGAQCRRDLAKDVTHMVAASAGTAKAEEAFRRGGVHVVFPAWLNDSMCQWVRQSEELYRVPRSDRLASLDTGALQDLASSVHADPENADEVALDDLANMDWGEAEDEVEAFLDDDDDDDTNSELSQSQHSDASEAPSDAGDGADDLLRSPLSRRRHAAAQRGGPSKLRQSILAEDADDGGSSDSDASAAPSPKRARTNDRVAALRDDRSPPESEDEGFLDELAHEMERELGDDL</sequence>
<evidence type="ECO:0000256" key="1">
    <source>
        <dbReference type="ARBA" id="ARBA00004123"/>
    </source>
</evidence>
<dbReference type="Gene3D" id="3.40.50.10190">
    <property type="entry name" value="BRCT domain"/>
    <property type="match status" value="1"/>
</dbReference>